<dbReference type="InterPro" id="IPR014352">
    <property type="entry name" value="FERM/acyl-CoA-bd_prot_sf"/>
</dbReference>
<feature type="compositionally biased region" description="Basic residues" evidence="3">
    <location>
        <begin position="546"/>
        <end position="561"/>
    </location>
</feature>
<dbReference type="GO" id="GO:0005856">
    <property type="term" value="C:cytoskeleton"/>
    <property type="evidence" value="ECO:0007669"/>
    <property type="project" value="TreeGrafter"/>
</dbReference>
<feature type="region of interest" description="Disordered" evidence="3">
    <location>
        <begin position="398"/>
        <end position="637"/>
    </location>
</feature>
<dbReference type="SMART" id="SM01195">
    <property type="entry name" value="FA"/>
    <property type="match status" value="1"/>
</dbReference>
<feature type="compositionally biased region" description="Basic and acidic residues" evidence="3">
    <location>
        <begin position="606"/>
        <end position="620"/>
    </location>
</feature>
<dbReference type="GO" id="GO:0031032">
    <property type="term" value="P:actomyosin structure organization"/>
    <property type="evidence" value="ECO:0007669"/>
    <property type="project" value="TreeGrafter"/>
</dbReference>
<evidence type="ECO:0000256" key="2">
    <source>
        <dbReference type="ARBA" id="ARBA00022490"/>
    </source>
</evidence>
<comment type="subcellular location">
    <subcellularLocation>
        <location evidence="1">Cytoplasm</location>
    </subcellularLocation>
</comment>
<dbReference type="InterPro" id="IPR000299">
    <property type="entry name" value="FERM_domain"/>
</dbReference>
<dbReference type="FunFam" id="2.30.29.30:FF:000002">
    <property type="entry name" value="Band 4.1-like protein 5 isoform 1"/>
    <property type="match status" value="1"/>
</dbReference>
<feature type="compositionally biased region" description="Basic and acidic residues" evidence="3">
    <location>
        <begin position="527"/>
        <end position="539"/>
    </location>
</feature>
<dbReference type="InterPro" id="IPR018979">
    <property type="entry name" value="FERM_N"/>
</dbReference>
<feature type="compositionally biased region" description="Basic and acidic residues" evidence="3">
    <location>
        <begin position="476"/>
        <end position="490"/>
    </location>
</feature>
<proteinExistence type="predicted"/>
<organism evidence="5 6">
    <name type="scientific">Sinocyclocheilus rhinocerous</name>
    <dbReference type="NCBI Taxonomy" id="307959"/>
    <lineage>
        <taxon>Eukaryota</taxon>
        <taxon>Metazoa</taxon>
        <taxon>Chordata</taxon>
        <taxon>Craniata</taxon>
        <taxon>Vertebrata</taxon>
        <taxon>Euteleostomi</taxon>
        <taxon>Actinopterygii</taxon>
        <taxon>Neopterygii</taxon>
        <taxon>Teleostei</taxon>
        <taxon>Ostariophysi</taxon>
        <taxon>Cypriniformes</taxon>
        <taxon>Cyprinidae</taxon>
        <taxon>Cyprininae</taxon>
        <taxon>Sinocyclocheilus</taxon>
    </lineage>
</organism>
<gene>
    <name evidence="5" type="primary">epb41l4a</name>
</gene>
<dbReference type="InterPro" id="IPR011993">
    <property type="entry name" value="PH-like_dom_sf"/>
</dbReference>
<dbReference type="Ensembl" id="ENSSRHT00000076155.1">
    <property type="protein sequence ID" value="ENSSRHP00000074130.1"/>
    <property type="gene ID" value="ENSSRHG00000036149.1"/>
</dbReference>
<feature type="domain" description="FERM" evidence="4">
    <location>
        <begin position="11"/>
        <end position="290"/>
    </location>
</feature>
<feature type="compositionally biased region" description="Basic and acidic residues" evidence="3">
    <location>
        <begin position="505"/>
        <end position="519"/>
    </location>
</feature>
<dbReference type="GO" id="GO:0016020">
    <property type="term" value="C:membrane"/>
    <property type="evidence" value="ECO:0007669"/>
    <property type="project" value="UniProtKB-ARBA"/>
</dbReference>
<dbReference type="AlphaFoldDB" id="A0A673LE77"/>
<evidence type="ECO:0000313" key="5">
    <source>
        <dbReference type="Ensembl" id="ENSSRHP00000074130.1"/>
    </source>
</evidence>
<dbReference type="GO" id="GO:0005737">
    <property type="term" value="C:cytoplasm"/>
    <property type="evidence" value="ECO:0007669"/>
    <property type="project" value="UniProtKB-SubCell"/>
</dbReference>
<dbReference type="SMART" id="SM00295">
    <property type="entry name" value="B41"/>
    <property type="match status" value="1"/>
</dbReference>
<dbReference type="Gene3D" id="3.10.20.90">
    <property type="entry name" value="Phosphatidylinositol 3-kinase Catalytic Subunit, Chain A, domain 1"/>
    <property type="match status" value="1"/>
</dbReference>
<evidence type="ECO:0000256" key="3">
    <source>
        <dbReference type="SAM" id="MobiDB-lite"/>
    </source>
</evidence>
<keyword evidence="6" id="KW-1185">Reference proteome</keyword>
<dbReference type="Pfam" id="PF09379">
    <property type="entry name" value="FERM_N"/>
    <property type="match status" value="1"/>
</dbReference>
<dbReference type="FunFam" id="1.20.80.10:FF:000003">
    <property type="entry name" value="Tyrosine-protein phosphatase non-receptor type 4"/>
    <property type="match status" value="1"/>
</dbReference>
<dbReference type="InterPro" id="IPR019747">
    <property type="entry name" value="FERM_CS"/>
</dbReference>
<dbReference type="Gene3D" id="2.30.29.30">
    <property type="entry name" value="Pleckstrin-homology domain (PH domain)/Phosphotyrosine-binding domain (PTB)"/>
    <property type="match status" value="1"/>
</dbReference>
<dbReference type="Proteomes" id="UP000472270">
    <property type="component" value="Unassembled WGS sequence"/>
</dbReference>
<dbReference type="InterPro" id="IPR019749">
    <property type="entry name" value="Band_41_domain"/>
</dbReference>
<feature type="region of interest" description="Disordered" evidence="3">
    <location>
        <begin position="338"/>
        <end position="358"/>
    </location>
</feature>
<feature type="compositionally biased region" description="Basic residues" evidence="3">
    <location>
        <begin position="407"/>
        <end position="417"/>
    </location>
</feature>
<sequence length="637" mass="72956">MSCFCSVQEEFYCEVLLLDESKLILTTQQQGIKKSTKGSVVLDYVFSHVNLAESEYFGLRYCDRSHQTLKGFFFFPAGPPFTLYFGVKFYAEDPCKLKEEITRYEFFLQVKQDVLQGRLPCPFNISTQLGALAIQSELGDYDPYKHTPGYVSEYRFVPDQKEELEDSIEQIHKTLMGQVPAEAENNYLAIAKTLEMYGVDLHPVFGEKQSEYFLGLTPVGVVVYKNKTQVGKYFWPRITKVYFKETQFELRVMGRDCNETSFFFDAPSKTACKNLWKCCVEHHTFFRMPENESNSLTRKLSKFSSLGSKHRYSGKTAMQIGREQSVTLPRPDLQVIRTRSKTYPKRSTQPAGEPEQRTEILLTQSGSSFKIKFIHSFLTLGPEGRRCKDSVLSSDGLYNSASERNKSPKFPKAHRRSPSGGSENETSHSARRRSRSRGNTSSGSESENSNREHRKKRNRSRQENEMVDSGPQWEVVLRRQKEKNPSDPNHRRSRHRSRSRSPDVQAKEQLWKHIQKELIEPSGLSEEQLKEIPYKKVETQGDPIKIRHSHSPRSFRQFRRSHCSDGERSVLSEVNSRTDLVPPLPVTRTADVPGSSSTPAQKKKGSKDTLSESSEQDAKSTAKVVKTVHTSRVKTET</sequence>
<evidence type="ECO:0000313" key="6">
    <source>
        <dbReference type="Proteomes" id="UP000472270"/>
    </source>
</evidence>
<dbReference type="PANTHER" id="PTHR23280:SF4">
    <property type="entry name" value="BAND 4.1-LIKE PROTEIN 4A"/>
    <property type="match status" value="1"/>
</dbReference>
<dbReference type="InterPro" id="IPR029071">
    <property type="entry name" value="Ubiquitin-like_domsf"/>
</dbReference>
<dbReference type="PANTHER" id="PTHR23280">
    <property type="entry name" value="4.1 G PROTEIN"/>
    <property type="match status" value="1"/>
</dbReference>
<dbReference type="InterPro" id="IPR019748">
    <property type="entry name" value="FERM_central"/>
</dbReference>
<dbReference type="PROSITE" id="PS50057">
    <property type="entry name" value="FERM_3"/>
    <property type="match status" value="1"/>
</dbReference>
<keyword evidence="2" id="KW-0963">Cytoplasm</keyword>
<dbReference type="InterPro" id="IPR018980">
    <property type="entry name" value="FERM_PH-like_C"/>
</dbReference>
<dbReference type="Pfam" id="PF00373">
    <property type="entry name" value="FERM_M"/>
    <property type="match status" value="1"/>
</dbReference>
<dbReference type="SUPFAM" id="SSF47031">
    <property type="entry name" value="Second domain of FERM"/>
    <property type="match status" value="1"/>
</dbReference>
<dbReference type="PROSITE" id="PS00661">
    <property type="entry name" value="FERM_2"/>
    <property type="match status" value="1"/>
</dbReference>
<dbReference type="CDD" id="cd14473">
    <property type="entry name" value="FERM_B-lobe"/>
    <property type="match status" value="1"/>
</dbReference>
<accession>A0A673LE77</accession>
<dbReference type="SMART" id="SM01196">
    <property type="entry name" value="FERM_C"/>
    <property type="match status" value="1"/>
</dbReference>
<reference evidence="5" key="1">
    <citation type="submission" date="2025-08" db="UniProtKB">
        <authorList>
            <consortium name="Ensembl"/>
        </authorList>
    </citation>
    <scope>IDENTIFICATION</scope>
</reference>
<dbReference type="InterPro" id="IPR014847">
    <property type="entry name" value="FA"/>
</dbReference>
<reference evidence="5" key="2">
    <citation type="submission" date="2025-09" db="UniProtKB">
        <authorList>
            <consortium name="Ensembl"/>
        </authorList>
    </citation>
    <scope>IDENTIFICATION</scope>
</reference>
<dbReference type="SUPFAM" id="SSF54236">
    <property type="entry name" value="Ubiquitin-like"/>
    <property type="match status" value="1"/>
</dbReference>
<dbReference type="Pfam" id="PF09380">
    <property type="entry name" value="FERM_C"/>
    <property type="match status" value="1"/>
</dbReference>
<dbReference type="PRINTS" id="PR00935">
    <property type="entry name" value="BAND41"/>
</dbReference>
<name>A0A673LE77_9TELE</name>
<dbReference type="InterPro" id="IPR035963">
    <property type="entry name" value="FERM_2"/>
</dbReference>
<feature type="compositionally biased region" description="Low complexity" evidence="3">
    <location>
        <begin position="437"/>
        <end position="447"/>
    </location>
</feature>
<dbReference type="SUPFAM" id="SSF50729">
    <property type="entry name" value="PH domain-like"/>
    <property type="match status" value="1"/>
</dbReference>
<evidence type="ECO:0000256" key="1">
    <source>
        <dbReference type="ARBA" id="ARBA00004496"/>
    </source>
</evidence>
<dbReference type="Pfam" id="PF08736">
    <property type="entry name" value="FA"/>
    <property type="match status" value="1"/>
</dbReference>
<dbReference type="CDD" id="cd13186">
    <property type="entry name" value="FERM_C_NBL4_NBL5"/>
    <property type="match status" value="1"/>
</dbReference>
<protein>
    <submittedName>
        <fullName evidence="5">Band 4.1-like protein 4</fullName>
    </submittedName>
</protein>
<evidence type="ECO:0000259" key="4">
    <source>
        <dbReference type="PROSITE" id="PS50057"/>
    </source>
</evidence>
<dbReference type="Gene3D" id="1.20.80.10">
    <property type="match status" value="1"/>
</dbReference>